<organism evidence="2 3">
    <name type="scientific">Tuber borchii</name>
    <name type="common">White truffle</name>
    <dbReference type="NCBI Taxonomy" id="42251"/>
    <lineage>
        <taxon>Eukaryota</taxon>
        <taxon>Fungi</taxon>
        <taxon>Dikarya</taxon>
        <taxon>Ascomycota</taxon>
        <taxon>Pezizomycotina</taxon>
        <taxon>Pezizomycetes</taxon>
        <taxon>Pezizales</taxon>
        <taxon>Tuberaceae</taxon>
        <taxon>Tuber</taxon>
    </lineage>
</organism>
<evidence type="ECO:0000256" key="1">
    <source>
        <dbReference type="SAM" id="Phobius"/>
    </source>
</evidence>
<keyword evidence="1" id="KW-0812">Transmembrane</keyword>
<name>A0A2T6ZQZ8_TUBBO</name>
<dbReference type="Proteomes" id="UP000244722">
    <property type="component" value="Unassembled WGS sequence"/>
</dbReference>
<feature type="transmembrane region" description="Helical" evidence="1">
    <location>
        <begin position="12"/>
        <end position="31"/>
    </location>
</feature>
<feature type="transmembrane region" description="Helical" evidence="1">
    <location>
        <begin position="37"/>
        <end position="57"/>
    </location>
</feature>
<keyword evidence="1" id="KW-0472">Membrane</keyword>
<reference evidence="2 3" key="1">
    <citation type="submission" date="2017-04" db="EMBL/GenBank/DDBJ databases">
        <title>Draft genome sequence of Tuber borchii Vittad., a whitish edible truffle.</title>
        <authorList>
            <consortium name="DOE Joint Genome Institute"/>
            <person name="Murat C."/>
            <person name="Kuo A."/>
            <person name="Barry K.W."/>
            <person name="Clum A."/>
            <person name="Dockter R.B."/>
            <person name="Fauchery L."/>
            <person name="Iotti M."/>
            <person name="Kohler A."/>
            <person name="Labutti K."/>
            <person name="Lindquist E.A."/>
            <person name="Lipzen A."/>
            <person name="Ohm R.A."/>
            <person name="Wang M."/>
            <person name="Grigoriev I.V."/>
            <person name="Zambonelli A."/>
            <person name="Martin F.M."/>
        </authorList>
    </citation>
    <scope>NUCLEOTIDE SEQUENCE [LARGE SCALE GENOMIC DNA]</scope>
    <source>
        <strain evidence="2 3">Tbo3840</strain>
    </source>
</reference>
<evidence type="ECO:0000313" key="2">
    <source>
        <dbReference type="EMBL" id="PUU77915.1"/>
    </source>
</evidence>
<comment type="caution">
    <text evidence="2">The sequence shown here is derived from an EMBL/GenBank/DDBJ whole genome shotgun (WGS) entry which is preliminary data.</text>
</comment>
<keyword evidence="1" id="KW-1133">Transmembrane helix</keyword>
<protein>
    <submittedName>
        <fullName evidence="2">Uncharacterized protein</fullName>
    </submittedName>
</protein>
<proteinExistence type="predicted"/>
<keyword evidence="3" id="KW-1185">Reference proteome</keyword>
<evidence type="ECO:0000313" key="3">
    <source>
        <dbReference type="Proteomes" id="UP000244722"/>
    </source>
</evidence>
<gene>
    <name evidence="2" type="ORF">B9Z19DRAFT_1085329</name>
</gene>
<sequence length="58" mass="6722">MPSGVPLFSFHSLSLIDYLWHLSVTTFFFSLLKDLSYINVLFLSLSLLIYFLSTWSLS</sequence>
<accession>A0A2T6ZQZ8</accession>
<dbReference type="AlphaFoldDB" id="A0A2T6ZQZ8"/>
<dbReference type="EMBL" id="NESQ01000136">
    <property type="protein sequence ID" value="PUU77915.1"/>
    <property type="molecule type" value="Genomic_DNA"/>
</dbReference>